<proteinExistence type="predicted"/>
<name>A0A6A5SFC8_9PLEO</name>
<protein>
    <submittedName>
        <fullName evidence="1">Uncharacterized protein</fullName>
    </submittedName>
</protein>
<organism evidence="1 2">
    <name type="scientific">Clathrospora elynae</name>
    <dbReference type="NCBI Taxonomy" id="706981"/>
    <lineage>
        <taxon>Eukaryota</taxon>
        <taxon>Fungi</taxon>
        <taxon>Dikarya</taxon>
        <taxon>Ascomycota</taxon>
        <taxon>Pezizomycotina</taxon>
        <taxon>Dothideomycetes</taxon>
        <taxon>Pleosporomycetidae</taxon>
        <taxon>Pleosporales</taxon>
        <taxon>Diademaceae</taxon>
        <taxon>Clathrospora</taxon>
    </lineage>
</organism>
<dbReference type="Proteomes" id="UP000800038">
    <property type="component" value="Unassembled WGS sequence"/>
</dbReference>
<keyword evidence="2" id="KW-1185">Reference proteome</keyword>
<accession>A0A6A5SFC8</accession>
<reference evidence="1" key="1">
    <citation type="journal article" date="2020" name="Stud. Mycol.">
        <title>101 Dothideomycetes genomes: a test case for predicting lifestyles and emergence of pathogens.</title>
        <authorList>
            <person name="Haridas S."/>
            <person name="Albert R."/>
            <person name="Binder M."/>
            <person name="Bloem J."/>
            <person name="Labutti K."/>
            <person name="Salamov A."/>
            <person name="Andreopoulos B."/>
            <person name="Baker S."/>
            <person name="Barry K."/>
            <person name="Bills G."/>
            <person name="Bluhm B."/>
            <person name="Cannon C."/>
            <person name="Castanera R."/>
            <person name="Culley D."/>
            <person name="Daum C."/>
            <person name="Ezra D."/>
            <person name="Gonzalez J."/>
            <person name="Henrissat B."/>
            <person name="Kuo A."/>
            <person name="Liang C."/>
            <person name="Lipzen A."/>
            <person name="Lutzoni F."/>
            <person name="Magnuson J."/>
            <person name="Mondo S."/>
            <person name="Nolan M."/>
            <person name="Ohm R."/>
            <person name="Pangilinan J."/>
            <person name="Park H.-J."/>
            <person name="Ramirez L."/>
            <person name="Alfaro M."/>
            <person name="Sun H."/>
            <person name="Tritt A."/>
            <person name="Yoshinaga Y."/>
            <person name="Zwiers L.-H."/>
            <person name="Turgeon B."/>
            <person name="Goodwin S."/>
            <person name="Spatafora J."/>
            <person name="Crous P."/>
            <person name="Grigoriev I."/>
        </authorList>
    </citation>
    <scope>NUCLEOTIDE SEQUENCE</scope>
    <source>
        <strain evidence="1">CBS 161.51</strain>
    </source>
</reference>
<evidence type="ECO:0000313" key="2">
    <source>
        <dbReference type="Proteomes" id="UP000800038"/>
    </source>
</evidence>
<sequence length="169" mass="18800">MSCRSGFRIGSQSAIVGASSSARLLHQVSSPLVRCTEVTQIGCSFNRKSRTVQPQARASRDLQHYRPPCFSYQQPLVGVHGSRHKRCKCITLCIWKTLRDTGTGAWKDVVEIRRLRRLGTVSHSSLPGQEWSVGFSQLPPLTSLTPGGLGLPSYWDPPHPHFVLKSQQH</sequence>
<gene>
    <name evidence="1" type="ORF">EJ02DRAFT_19608</name>
</gene>
<dbReference type="EMBL" id="ML976101">
    <property type="protein sequence ID" value="KAF1938562.1"/>
    <property type="molecule type" value="Genomic_DNA"/>
</dbReference>
<dbReference type="AlphaFoldDB" id="A0A6A5SFC8"/>
<evidence type="ECO:0000313" key="1">
    <source>
        <dbReference type="EMBL" id="KAF1938562.1"/>
    </source>
</evidence>